<evidence type="ECO:0000256" key="5">
    <source>
        <dbReference type="ARBA" id="ARBA00022448"/>
    </source>
</evidence>
<accession>A0A7I6H8G5</accession>
<keyword evidence="13 16" id="KW-0472">Membrane</keyword>
<dbReference type="GO" id="GO:0031966">
    <property type="term" value="C:mitochondrial membrane"/>
    <property type="evidence" value="ECO:0007669"/>
    <property type="project" value="UniProtKB-SubCell"/>
</dbReference>
<keyword evidence="6" id="KW-0679">Respiratory chain</keyword>
<sequence>MKLPADIMMMLLPSIIMPFMKHPLSMGINLIIQTFIISTYTGLMMNSFWMSYILIIMMMSGMLILFMYMASIASNEKFHNSFKTTFLITSTFTMILIYSFMEDQMTQKKIWSSMKKETLSNDWIVGFLKLFNSHNLWITIFLTLYLFLAMYIISYMINNKEGPLRLKSNYV</sequence>
<evidence type="ECO:0000256" key="8">
    <source>
        <dbReference type="ARBA" id="ARBA00022967"/>
    </source>
</evidence>
<keyword evidence="12 17" id="KW-0496">Mitochondrion</keyword>
<evidence type="ECO:0000313" key="17">
    <source>
        <dbReference type="EMBL" id="AGO28101.1"/>
    </source>
</evidence>
<dbReference type="GO" id="GO:0008137">
    <property type="term" value="F:NADH dehydrogenase (ubiquinone) activity"/>
    <property type="evidence" value="ECO:0007669"/>
    <property type="project" value="UniProtKB-EC"/>
</dbReference>
<keyword evidence="10 16" id="KW-1133">Transmembrane helix</keyword>
<comment type="catalytic activity">
    <reaction evidence="15">
        <text>a ubiquinone + NADH + 5 H(+)(in) = a ubiquinol + NAD(+) + 4 H(+)(out)</text>
        <dbReference type="Rhea" id="RHEA:29091"/>
        <dbReference type="Rhea" id="RHEA-COMP:9565"/>
        <dbReference type="Rhea" id="RHEA-COMP:9566"/>
        <dbReference type="ChEBI" id="CHEBI:15378"/>
        <dbReference type="ChEBI" id="CHEBI:16389"/>
        <dbReference type="ChEBI" id="CHEBI:17976"/>
        <dbReference type="ChEBI" id="CHEBI:57540"/>
        <dbReference type="ChEBI" id="CHEBI:57945"/>
        <dbReference type="EC" id="7.1.1.2"/>
    </reaction>
</comment>
<evidence type="ECO:0000256" key="15">
    <source>
        <dbReference type="ARBA" id="ARBA00049551"/>
    </source>
</evidence>
<dbReference type="AlphaFoldDB" id="A0A7I6H8G5"/>
<comment type="subcellular location">
    <subcellularLocation>
        <location evidence="1">Mitochondrion membrane</location>
        <topology evidence="1">Multi-pass membrane protein</topology>
    </subcellularLocation>
</comment>
<protein>
    <recommendedName>
        <fullName evidence="4">NADH-ubiquinone oxidoreductase chain 6</fullName>
        <ecNumber evidence="3">7.1.1.2</ecNumber>
    </recommendedName>
    <alternativeName>
        <fullName evidence="14">NADH dehydrogenase subunit 6</fullName>
    </alternativeName>
</protein>
<evidence type="ECO:0000256" key="2">
    <source>
        <dbReference type="ARBA" id="ARBA00005698"/>
    </source>
</evidence>
<name>A0A7I6H8G5_9HEMI</name>
<evidence type="ECO:0000256" key="7">
    <source>
        <dbReference type="ARBA" id="ARBA00022692"/>
    </source>
</evidence>
<feature type="transmembrane region" description="Helical" evidence="16">
    <location>
        <begin position="24"/>
        <end position="43"/>
    </location>
</feature>
<feature type="transmembrane region" description="Helical" evidence="16">
    <location>
        <begin position="136"/>
        <end position="157"/>
    </location>
</feature>
<keyword evidence="9" id="KW-0249">Electron transport</keyword>
<keyword evidence="11" id="KW-0520">NAD</keyword>
<feature type="transmembrane region" description="Helical" evidence="16">
    <location>
        <begin position="82"/>
        <end position="101"/>
    </location>
</feature>
<dbReference type="EMBL" id="KC887525">
    <property type="protein sequence ID" value="AGO28101.1"/>
    <property type="molecule type" value="Genomic_DNA"/>
</dbReference>
<evidence type="ECO:0000256" key="1">
    <source>
        <dbReference type="ARBA" id="ARBA00004225"/>
    </source>
</evidence>
<reference evidence="17" key="1">
    <citation type="submission" date="2013-04" db="EMBL/GenBank/DDBJ databases">
        <authorList>
            <person name="Gao J.Y."/>
            <person name="Cai W.Z."/>
        </authorList>
    </citation>
    <scope>NUCLEOTIDE SEQUENCE</scope>
</reference>
<evidence type="ECO:0000256" key="6">
    <source>
        <dbReference type="ARBA" id="ARBA00022660"/>
    </source>
</evidence>
<evidence type="ECO:0000256" key="13">
    <source>
        <dbReference type="ARBA" id="ARBA00023136"/>
    </source>
</evidence>
<comment type="similarity">
    <text evidence="2">Belongs to the complex I subunit 6 family.</text>
</comment>
<dbReference type="InterPro" id="IPR050269">
    <property type="entry name" value="ComplexI_Subunit6"/>
</dbReference>
<dbReference type="PANTHER" id="PTHR11435:SF1">
    <property type="entry name" value="NADH-UBIQUINONE OXIDOREDUCTASE CHAIN 6"/>
    <property type="match status" value="1"/>
</dbReference>
<evidence type="ECO:0000256" key="4">
    <source>
        <dbReference type="ARBA" id="ARBA00021095"/>
    </source>
</evidence>
<evidence type="ECO:0000256" key="12">
    <source>
        <dbReference type="ARBA" id="ARBA00023128"/>
    </source>
</evidence>
<keyword evidence="7 16" id="KW-0812">Transmembrane</keyword>
<keyword evidence="8" id="KW-1278">Translocase</keyword>
<feature type="transmembrane region" description="Helical" evidence="16">
    <location>
        <begin position="49"/>
        <end position="70"/>
    </location>
</feature>
<evidence type="ECO:0000256" key="11">
    <source>
        <dbReference type="ARBA" id="ARBA00023027"/>
    </source>
</evidence>
<proteinExistence type="inferred from homology"/>
<keyword evidence="5" id="KW-0813">Transport</keyword>
<evidence type="ECO:0000256" key="9">
    <source>
        <dbReference type="ARBA" id="ARBA00022982"/>
    </source>
</evidence>
<evidence type="ECO:0000256" key="14">
    <source>
        <dbReference type="ARBA" id="ARBA00031019"/>
    </source>
</evidence>
<evidence type="ECO:0000256" key="3">
    <source>
        <dbReference type="ARBA" id="ARBA00012944"/>
    </source>
</evidence>
<dbReference type="PANTHER" id="PTHR11435">
    <property type="entry name" value="NADH UBIQUINONE OXIDOREDUCTASE SUBUNIT ND6"/>
    <property type="match status" value="1"/>
</dbReference>
<evidence type="ECO:0000256" key="16">
    <source>
        <dbReference type="SAM" id="Phobius"/>
    </source>
</evidence>
<geneLocation type="mitochondrion" evidence="17"/>
<evidence type="ECO:0000256" key="10">
    <source>
        <dbReference type="ARBA" id="ARBA00022989"/>
    </source>
</evidence>
<organism evidence="17">
    <name type="scientific">Ischnobaenella hainana</name>
    <dbReference type="NCBI Taxonomy" id="1347743"/>
    <lineage>
        <taxon>Eukaryota</taxon>
        <taxon>Metazoa</taxon>
        <taxon>Ecdysozoa</taxon>
        <taxon>Arthropoda</taxon>
        <taxon>Hexapoda</taxon>
        <taxon>Insecta</taxon>
        <taxon>Pterygota</taxon>
        <taxon>Neoptera</taxon>
        <taxon>Paraneoptera</taxon>
        <taxon>Hemiptera</taxon>
        <taxon>Heteroptera</taxon>
        <taxon>Panheteroptera</taxon>
        <taxon>Cimicomorpha</taxon>
        <taxon>Reduviidae</taxon>
        <taxon>Emesinae</taxon>
        <taxon>Emesini</taxon>
        <taxon>Ischnobaenella</taxon>
    </lineage>
</organism>
<dbReference type="EC" id="7.1.1.2" evidence="3"/>
<gene>
    <name evidence="17" type="primary">ND6</name>
</gene>